<evidence type="ECO:0000313" key="1">
    <source>
        <dbReference type="EMBL" id="RWA23990.1"/>
    </source>
</evidence>
<keyword evidence="2" id="KW-1185">Reference proteome</keyword>
<dbReference type="Proteomes" id="UP000287177">
    <property type="component" value="Unassembled WGS sequence"/>
</dbReference>
<reference evidence="1 2" key="1">
    <citation type="submission" date="2013-06" db="EMBL/GenBank/DDBJ databases">
        <title>The draft sequence of the Mycobacterium elephantis genome.</title>
        <authorList>
            <person name="Pettersson F.B."/>
            <person name="Das S."/>
            <person name="Dasgupta S."/>
            <person name="Bhattacharya A."/>
            <person name="Kirsebom L.A."/>
        </authorList>
    </citation>
    <scope>NUCLEOTIDE SEQUENCE [LARGE SCALE GENOMIC DNA]</scope>
    <source>
        <strain evidence="1 2">DSM 44368</strain>
    </source>
</reference>
<protein>
    <submittedName>
        <fullName evidence="1">Uncharacterized protein</fullName>
    </submittedName>
</protein>
<accession>A0A439E0P1</accession>
<proteinExistence type="predicted"/>
<name>A0A439E0P1_9MYCO</name>
<gene>
    <name evidence="1" type="ORF">MELE44368_01920</name>
</gene>
<dbReference type="AlphaFoldDB" id="A0A439E0P1"/>
<evidence type="ECO:0000313" key="2">
    <source>
        <dbReference type="Proteomes" id="UP000287177"/>
    </source>
</evidence>
<comment type="caution">
    <text evidence="1">The sequence shown here is derived from an EMBL/GenBank/DDBJ whole genome shotgun (WGS) entry which is preliminary data.</text>
</comment>
<sequence length="35" mass="3911">MAMILSARRAGAAHLWAQLWMNVRLGTTTLGRERA</sequence>
<organism evidence="1 2">
    <name type="scientific">Mycolicibacterium elephantis DSM 44368</name>
    <dbReference type="NCBI Taxonomy" id="1335622"/>
    <lineage>
        <taxon>Bacteria</taxon>
        <taxon>Bacillati</taxon>
        <taxon>Actinomycetota</taxon>
        <taxon>Actinomycetes</taxon>
        <taxon>Mycobacteriales</taxon>
        <taxon>Mycobacteriaceae</taxon>
        <taxon>Mycolicibacterium</taxon>
    </lineage>
</organism>
<dbReference type="EMBL" id="ATDN01000001">
    <property type="protein sequence ID" value="RWA23990.1"/>
    <property type="molecule type" value="Genomic_DNA"/>
</dbReference>